<organism evidence="2 3">
    <name type="scientific">Kingella potus</name>
    <dbReference type="NCBI Taxonomy" id="265175"/>
    <lineage>
        <taxon>Bacteria</taxon>
        <taxon>Pseudomonadati</taxon>
        <taxon>Pseudomonadota</taxon>
        <taxon>Betaproteobacteria</taxon>
        <taxon>Neisseriales</taxon>
        <taxon>Neisseriaceae</taxon>
        <taxon>Kingella</taxon>
    </lineage>
</organism>
<feature type="region of interest" description="Disordered" evidence="1">
    <location>
        <begin position="31"/>
        <end position="101"/>
    </location>
</feature>
<keyword evidence="3" id="KW-1185">Reference proteome</keyword>
<dbReference type="AlphaFoldDB" id="A0A377R010"/>
<dbReference type="Proteomes" id="UP000254293">
    <property type="component" value="Unassembled WGS sequence"/>
</dbReference>
<evidence type="ECO:0000313" key="2">
    <source>
        <dbReference type="EMBL" id="STR00843.1"/>
    </source>
</evidence>
<sequence length="217" mass="22786">MAQPRTRLRRLHGFCAAAGNACVARATHPTRDYAGCGRTNRKGRLKPEKPAAKPAPSPAPARGGLGRGWRFAKPLSRPPAQPKRQQPPPQPSPAGGGGSKGRLKMVFQTAFTCIADAACAVLRRTRIPSFGKNVDLLQAETRASLWRHTLRHYRARGLGFQTAAAARRNAAIFAASFTPAALSTPPDTSTAAAPDSRTAAATLSGVSPPASTHGLSV</sequence>
<gene>
    <name evidence="2" type="ORF">NCTC13336_01067</name>
</gene>
<name>A0A377R010_9NEIS</name>
<proteinExistence type="predicted"/>
<evidence type="ECO:0000313" key="3">
    <source>
        <dbReference type="Proteomes" id="UP000254293"/>
    </source>
</evidence>
<reference evidence="2 3" key="1">
    <citation type="submission" date="2018-06" db="EMBL/GenBank/DDBJ databases">
        <authorList>
            <consortium name="Pathogen Informatics"/>
            <person name="Doyle S."/>
        </authorList>
    </citation>
    <scope>NUCLEOTIDE SEQUENCE [LARGE SCALE GENOMIC DNA]</scope>
    <source>
        <strain evidence="2 3">NCTC13336</strain>
    </source>
</reference>
<dbReference type="EMBL" id="UGJJ01000001">
    <property type="protein sequence ID" value="STR00843.1"/>
    <property type="molecule type" value="Genomic_DNA"/>
</dbReference>
<feature type="compositionally biased region" description="Pro residues" evidence="1">
    <location>
        <begin position="76"/>
        <end position="92"/>
    </location>
</feature>
<evidence type="ECO:0000256" key="1">
    <source>
        <dbReference type="SAM" id="MobiDB-lite"/>
    </source>
</evidence>
<protein>
    <submittedName>
        <fullName evidence="2">Uncharacterized protein</fullName>
    </submittedName>
</protein>
<accession>A0A377R010</accession>